<dbReference type="RefSeq" id="WP_159663093.1">
    <property type="nucleotide sequence ID" value="NZ_WUUS01000001.1"/>
</dbReference>
<dbReference type="InterPro" id="IPR006059">
    <property type="entry name" value="SBP"/>
</dbReference>
<dbReference type="NCBIfam" id="TIGR01409">
    <property type="entry name" value="TAT_signal_seq"/>
    <property type="match status" value="1"/>
</dbReference>
<feature type="compositionally biased region" description="Low complexity" evidence="2">
    <location>
        <begin position="49"/>
        <end position="61"/>
    </location>
</feature>
<feature type="region of interest" description="Disordered" evidence="2">
    <location>
        <begin position="23"/>
        <end position="61"/>
    </location>
</feature>
<proteinExistence type="predicted"/>
<accession>A0A6B0SU94</accession>
<evidence type="ECO:0000256" key="2">
    <source>
        <dbReference type="SAM" id="MobiDB-lite"/>
    </source>
</evidence>
<organism evidence="3 4">
    <name type="scientific">Halobaculum saliterrae</name>
    <dbReference type="NCBI Taxonomy" id="2073113"/>
    <lineage>
        <taxon>Archaea</taxon>
        <taxon>Methanobacteriati</taxon>
        <taxon>Methanobacteriota</taxon>
        <taxon>Stenosarchaea group</taxon>
        <taxon>Halobacteria</taxon>
        <taxon>Halobacteriales</taxon>
        <taxon>Haloferacaceae</taxon>
        <taxon>Halobaculum</taxon>
    </lineage>
</organism>
<dbReference type="InterPro" id="IPR019546">
    <property type="entry name" value="TAT_signal_bac_arc"/>
</dbReference>
<dbReference type="InterPro" id="IPR005948">
    <property type="entry name" value="ThiB-like"/>
</dbReference>
<dbReference type="SUPFAM" id="SSF53850">
    <property type="entry name" value="Periplasmic binding protein-like II"/>
    <property type="match status" value="1"/>
</dbReference>
<protein>
    <submittedName>
        <fullName evidence="3">Thiamine ABC transporter substrate-binding protein</fullName>
    </submittedName>
</protein>
<dbReference type="Gene3D" id="3.40.190.10">
    <property type="entry name" value="Periplasmic binding protein-like II"/>
    <property type="match status" value="2"/>
</dbReference>
<dbReference type="Proteomes" id="UP000437065">
    <property type="component" value="Unassembled WGS sequence"/>
</dbReference>
<sequence length="393" mass="42818">MTDANGRSRRRFLRAVGAAGVAGLAGCSAEPTGDEATSEPPAGTDDDQTTTAATTTGEPTESMADTLVVATYPPFVNAPSTSPGAWLKREFESEFDATLVYQTPDSELNYYIERAVQGVDFEADVYVGLDTGQLIDVDGQRGEGQFTDPLFAEAGEIDGIDTIRDGLQFDPQGRAVPFDTGYISMVWNATMDDGEFVAPETFEELTEPEFEGDLIAQNPTTSTTGEAFMLHTIDAFGADGYLDYWERLQDNGVTVLGSWSDSYSAYLSEEAPMIVSYSTDQVFASAEGQDLDKHQIRFLNDQGYANPEGMARFADSDAPRLAEAFMEFMLRPEIQAGIAQRNVAFPAIADAPLPDDYAQYAKEPPESVTFTYDELEANLGTWTDEWARRFAGG</sequence>
<keyword evidence="4" id="KW-1185">Reference proteome</keyword>
<dbReference type="PROSITE" id="PS51257">
    <property type="entry name" value="PROKAR_LIPOPROTEIN"/>
    <property type="match status" value="1"/>
</dbReference>
<dbReference type="PANTHER" id="PTHR30006">
    <property type="entry name" value="THIAMINE-BINDING PERIPLASMIC PROTEIN-RELATED"/>
    <property type="match status" value="1"/>
</dbReference>
<dbReference type="PROSITE" id="PS51318">
    <property type="entry name" value="TAT"/>
    <property type="match status" value="1"/>
</dbReference>
<evidence type="ECO:0000256" key="1">
    <source>
        <dbReference type="ARBA" id="ARBA00022729"/>
    </source>
</evidence>
<gene>
    <name evidence="3" type="ORF">GRX01_02660</name>
</gene>
<evidence type="ECO:0000313" key="3">
    <source>
        <dbReference type="EMBL" id="MXR40261.1"/>
    </source>
</evidence>
<dbReference type="NCBIfam" id="TIGR01254">
    <property type="entry name" value="sfuA"/>
    <property type="match status" value="1"/>
</dbReference>
<reference evidence="3 4" key="1">
    <citation type="submission" date="2019-12" db="EMBL/GenBank/DDBJ databases">
        <title>Isolation and characterization of three novel carbon monoxide-oxidizing members of Halobacteria from salione crusts and soils.</title>
        <authorList>
            <person name="Myers M.R."/>
            <person name="King G.M."/>
        </authorList>
    </citation>
    <scope>NUCLEOTIDE SEQUENCE [LARGE SCALE GENOMIC DNA]</scope>
    <source>
        <strain evidence="3 4">WSA2</strain>
    </source>
</reference>
<dbReference type="GO" id="GO:0015888">
    <property type="term" value="P:thiamine transport"/>
    <property type="evidence" value="ECO:0007669"/>
    <property type="project" value="InterPro"/>
</dbReference>
<dbReference type="AlphaFoldDB" id="A0A6B0SU94"/>
<dbReference type="PANTHER" id="PTHR30006:SF2">
    <property type="entry name" value="ABC TRANSPORTER SUBSTRATE-BINDING PROTEIN"/>
    <property type="match status" value="1"/>
</dbReference>
<evidence type="ECO:0000313" key="4">
    <source>
        <dbReference type="Proteomes" id="UP000437065"/>
    </source>
</evidence>
<dbReference type="OrthoDB" id="130870at2157"/>
<dbReference type="InterPro" id="IPR006311">
    <property type="entry name" value="TAT_signal"/>
</dbReference>
<dbReference type="GO" id="GO:0030975">
    <property type="term" value="F:thiamine binding"/>
    <property type="evidence" value="ECO:0007669"/>
    <property type="project" value="InterPro"/>
</dbReference>
<keyword evidence="1" id="KW-0732">Signal</keyword>
<dbReference type="Pfam" id="PF13416">
    <property type="entry name" value="SBP_bac_8"/>
    <property type="match status" value="1"/>
</dbReference>
<comment type="caution">
    <text evidence="3">The sequence shown here is derived from an EMBL/GenBank/DDBJ whole genome shotgun (WGS) entry which is preliminary data.</text>
</comment>
<dbReference type="EMBL" id="WUUS01000001">
    <property type="protein sequence ID" value="MXR40261.1"/>
    <property type="molecule type" value="Genomic_DNA"/>
</dbReference>
<name>A0A6B0SU94_9EURY</name>